<evidence type="ECO:0000256" key="2">
    <source>
        <dbReference type="ARBA" id="ARBA00012513"/>
    </source>
</evidence>
<dbReference type="PANTHER" id="PTHR43671:SF13">
    <property type="entry name" value="SERINE_THREONINE-PROTEIN KINASE NEK2"/>
    <property type="match status" value="1"/>
</dbReference>
<feature type="transmembrane region" description="Helical" evidence="10">
    <location>
        <begin position="326"/>
        <end position="346"/>
    </location>
</feature>
<keyword evidence="7" id="KW-0675">Receptor</keyword>
<keyword evidence="10" id="KW-0812">Transmembrane</keyword>
<dbReference type="SUPFAM" id="SSF56112">
    <property type="entry name" value="Protein kinase-like (PK-like)"/>
    <property type="match status" value="1"/>
</dbReference>
<dbReference type="InterPro" id="IPR038637">
    <property type="entry name" value="NPCBM_sf"/>
</dbReference>
<evidence type="ECO:0000313" key="13">
    <source>
        <dbReference type="EMBL" id="MEI4273036.1"/>
    </source>
</evidence>
<evidence type="ECO:0000256" key="5">
    <source>
        <dbReference type="ARBA" id="ARBA00022777"/>
    </source>
</evidence>
<dbReference type="PROSITE" id="PS51178">
    <property type="entry name" value="PASTA"/>
    <property type="match status" value="1"/>
</dbReference>
<proteinExistence type="inferred from homology"/>
<dbReference type="SMART" id="SM00220">
    <property type="entry name" value="S_TKc"/>
    <property type="match status" value="1"/>
</dbReference>
<dbReference type="Pfam" id="PF08305">
    <property type="entry name" value="NPCBM"/>
    <property type="match status" value="1"/>
</dbReference>
<comment type="similarity">
    <text evidence="1">Belongs to the protein kinase superfamily. NEK Ser/Thr protein kinase family. NIMA subfamily.</text>
</comment>
<evidence type="ECO:0000256" key="10">
    <source>
        <dbReference type="SAM" id="Phobius"/>
    </source>
</evidence>
<dbReference type="RefSeq" id="WP_336405161.1">
    <property type="nucleotide sequence ID" value="NZ_JBAPLU010000016.1"/>
</dbReference>
<dbReference type="Gene3D" id="1.10.510.10">
    <property type="entry name" value="Transferase(Phosphotransferase) domain 1"/>
    <property type="match status" value="1"/>
</dbReference>
<dbReference type="Proteomes" id="UP001361570">
    <property type="component" value="Unassembled WGS sequence"/>
</dbReference>
<evidence type="ECO:0000313" key="14">
    <source>
        <dbReference type="Proteomes" id="UP001361570"/>
    </source>
</evidence>
<evidence type="ECO:0000256" key="1">
    <source>
        <dbReference type="ARBA" id="ARBA00010886"/>
    </source>
</evidence>
<dbReference type="EMBL" id="JBAPLU010000016">
    <property type="protein sequence ID" value="MEI4273036.1"/>
    <property type="molecule type" value="Genomic_DNA"/>
</dbReference>
<dbReference type="Pfam" id="PF00069">
    <property type="entry name" value="Pkinase"/>
    <property type="match status" value="1"/>
</dbReference>
<dbReference type="InterPro" id="IPR011009">
    <property type="entry name" value="Kinase-like_dom_sf"/>
</dbReference>
<dbReference type="InterPro" id="IPR050660">
    <property type="entry name" value="NEK_Ser/Thr_kinase"/>
</dbReference>
<feature type="domain" description="PASTA" evidence="12">
    <location>
        <begin position="388"/>
        <end position="454"/>
    </location>
</feature>
<name>A0ABU8DW13_9ACTN</name>
<evidence type="ECO:0000256" key="3">
    <source>
        <dbReference type="ARBA" id="ARBA00022679"/>
    </source>
</evidence>
<dbReference type="InterPro" id="IPR008979">
    <property type="entry name" value="Galactose-bd-like_sf"/>
</dbReference>
<dbReference type="SMART" id="SM00776">
    <property type="entry name" value="NPCBM"/>
    <property type="match status" value="1"/>
</dbReference>
<evidence type="ECO:0000259" key="11">
    <source>
        <dbReference type="PROSITE" id="PS50011"/>
    </source>
</evidence>
<comment type="caution">
    <text evidence="13">The sequence shown here is derived from an EMBL/GenBank/DDBJ whole genome shotgun (WGS) entry which is preliminary data.</text>
</comment>
<keyword evidence="6 8" id="KW-0067">ATP-binding</keyword>
<dbReference type="GO" id="GO:0016301">
    <property type="term" value="F:kinase activity"/>
    <property type="evidence" value="ECO:0007669"/>
    <property type="project" value="UniProtKB-KW"/>
</dbReference>
<gene>
    <name evidence="13" type="ORF">TEK04_15010</name>
</gene>
<protein>
    <recommendedName>
        <fullName evidence="2">non-specific serine/threonine protein kinase</fullName>
        <ecNumber evidence="2">2.7.11.1</ecNumber>
    </recommendedName>
</protein>
<dbReference type="Pfam" id="PF03793">
    <property type="entry name" value="PASTA"/>
    <property type="match status" value="1"/>
</dbReference>
<dbReference type="Gene3D" id="3.30.10.20">
    <property type="match status" value="1"/>
</dbReference>
<dbReference type="InterPro" id="IPR000719">
    <property type="entry name" value="Prot_kinase_dom"/>
</dbReference>
<organism evidence="13 14">
    <name type="scientific">Klenkia sesuvii</name>
    <dbReference type="NCBI Taxonomy" id="3103137"/>
    <lineage>
        <taxon>Bacteria</taxon>
        <taxon>Bacillati</taxon>
        <taxon>Actinomycetota</taxon>
        <taxon>Actinomycetes</taxon>
        <taxon>Geodermatophilales</taxon>
        <taxon>Geodermatophilaceae</taxon>
        <taxon>Klenkia</taxon>
    </lineage>
</organism>
<evidence type="ECO:0000256" key="8">
    <source>
        <dbReference type="PROSITE-ProRule" id="PRU10141"/>
    </source>
</evidence>
<evidence type="ECO:0000256" key="4">
    <source>
        <dbReference type="ARBA" id="ARBA00022741"/>
    </source>
</evidence>
<dbReference type="PROSITE" id="PS00107">
    <property type="entry name" value="PROTEIN_KINASE_ATP"/>
    <property type="match status" value="1"/>
</dbReference>
<dbReference type="PANTHER" id="PTHR43671">
    <property type="entry name" value="SERINE/THREONINE-PROTEIN KINASE NEK"/>
    <property type="match status" value="1"/>
</dbReference>
<dbReference type="InterPro" id="IPR005543">
    <property type="entry name" value="PASTA_dom"/>
</dbReference>
<dbReference type="InterPro" id="IPR017441">
    <property type="entry name" value="Protein_kinase_ATP_BS"/>
</dbReference>
<sequence>MDDSSGGQALGSGYLLQEPLGSGATGQVWRGTTREGEPVAVKVLRPELGSDPAVVARFVQEAQILTRLSGDHLVRVRDLVAEGARLGIVMDLVEGPDLRTELTRRGTFAPAEAAEVVDGLLAGLAAVHAGGVVHRDVKPENVMLEGGRPGGVRVTDFGVARIADAGTGARRTTVIGTPEYLAPEVADGGEPTPASDLYAVGVVLYELVAGVTPFAGGSPLAVLRRHVEQQPARPDGMPDAIWQVAVELLAKDPARRPAGAEAVRSRLVASAPTLAGLPPLPALATPPAPAAVSQPTVTGIRTEAAVQAAAPRSPAPAPRRRRRGMLVGLAALVAVAVAAAVVAFVVTRPADAGTDPAAAGATTSSAASTSRSTSSPRSTTPTRTTTPSPTAGSVPAVTGLTLSAAQTALTQAGLRVVTTEALDNSVNDNTVTAQDPVEGAAVERGSTVTLTVARRAVVTYLSSLQPVQTSGGDVSTQPITVNGTNYVRSVWFQPYCQLRSVQYDLGRHYRQFTAVMGLGDTSDSEAEVQFDVLVDGRNVLSQITTLGAPIDLDVDVTGGLRLEISATRVEAGCRGGDYAYAVWADAQLSGVPGEVPGSSGAPTTGTATPTR</sequence>
<feature type="region of interest" description="Disordered" evidence="9">
    <location>
        <begin position="592"/>
        <end position="611"/>
    </location>
</feature>
<dbReference type="Gene3D" id="3.30.200.20">
    <property type="entry name" value="Phosphorylase Kinase, domain 1"/>
    <property type="match status" value="1"/>
</dbReference>
<dbReference type="SMART" id="SM00740">
    <property type="entry name" value="PASTA"/>
    <property type="match status" value="1"/>
</dbReference>
<keyword evidence="10" id="KW-1133">Transmembrane helix</keyword>
<keyword evidence="5 13" id="KW-0418">Kinase</keyword>
<keyword evidence="14" id="KW-1185">Reference proteome</keyword>
<evidence type="ECO:0000256" key="9">
    <source>
        <dbReference type="SAM" id="MobiDB-lite"/>
    </source>
</evidence>
<dbReference type="InterPro" id="IPR008271">
    <property type="entry name" value="Ser/Thr_kinase_AS"/>
</dbReference>
<dbReference type="PROSITE" id="PS00108">
    <property type="entry name" value="PROTEIN_KINASE_ST"/>
    <property type="match status" value="1"/>
</dbReference>
<evidence type="ECO:0000256" key="6">
    <source>
        <dbReference type="ARBA" id="ARBA00022840"/>
    </source>
</evidence>
<feature type="region of interest" description="Disordered" evidence="9">
    <location>
        <begin position="352"/>
        <end position="395"/>
    </location>
</feature>
<evidence type="ECO:0000259" key="12">
    <source>
        <dbReference type="PROSITE" id="PS51178"/>
    </source>
</evidence>
<dbReference type="Gene3D" id="2.60.120.1060">
    <property type="entry name" value="NPCBM/NEW2 domain"/>
    <property type="match status" value="1"/>
</dbReference>
<dbReference type="SUPFAM" id="SSF49785">
    <property type="entry name" value="Galactose-binding domain-like"/>
    <property type="match status" value="1"/>
</dbReference>
<accession>A0ABU8DW13</accession>
<reference evidence="13 14" key="1">
    <citation type="submission" date="2024-03" db="EMBL/GenBank/DDBJ databases">
        <title>Draft genome sequence of Klenkia sp. LSe6-5.</title>
        <authorList>
            <person name="Duangmal K."/>
            <person name="Chantavorakit T."/>
        </authorList>
    </citation>
    <scope>NUCLEOTIDE SEQUENCE [LARGE SCALE GENOMIC DNA]</scope>
    <source>
        <strain evidence="13 14">LSe6-5</strain>
    </source>
</reference>
<dbReference type="EC" id="2.7.11.1" evidence="2"/>
<dbReference type="PROSITE" id="PS50011">
    <property type="entry name" value="PROTEIN_KINASE_DOM"/>
    <property type="match status" value="1"/>
</dbReference>
<dbReference type="CDD" id="cd06577">
    <property type="entry name" value="PASTA_pknB"/>
    <property type="match status" value="1"/>
</dbReference>
<evidence type="ECO:0000256" key="7">
    <source>
        <dbReference type="ARBA" id="ARBA00023170"/>
    </source>
</evidence>
<keyword evidence="4 8" id="KW-0547">Nucleotide-binding</keyword>
<keyword evidence="10" id="KW-0472">Membrane</keyword>
<feature type="binding site" evidence="8">
    <location>
        <position position="42"/>
    </location>
    <ligand>
        <name>ATP</name>
        <dbReference type="ChEBI" id="CHEBI:30616"/>
    </ligand>
</feature>
<dbReference type="CDD" id="cd14014">
    <property type="entry name" value="STKc_PknB_like"/>
    <property type="match status" value="1"/>
</dbReference>
<feature type="domain" description="Protein kinase" evidence="11">
    <location>
        <begin position="14"/>
        <end position="274"/>
    </location>
</feature>
<dbReference type="InterPro" id="IPR013222">
    <property type="entry name" value="Glyco_hyd_98_carb-bd"/>
</dbReference>
<keyword evidence="3" id="KW-0808">Transferase</keyword>